<proteinExistence type="predicted"/>
<feature type="domain" description="Integrase catalytic" evidence="1">
    <location>
        <begin position="18"/>
        <end position="145"/>
    </location>
</feature>
<dbReference type="EMBL" id="SMMG02000001">
    <property type="protein sequence ID" value="KAA3487980.1"/>
    <property type="molecule type" value="Genomic_DNA"/>
</dbReference>
<gene>
    <name evidence="2" type="ORF">EPI10_031771</name>
</gene>
<evidence type="ECO:0000259" key="1">
    <source>
        <dbReference type="PROSITE" id="PS50994"/>
    </source>
</evidence>
<name>A0A5B6X1D5_9ROSI</name>
<accession>A0A5B6X1D5</accession>
<keyword evidence="3" id="KW-1185">Reference proteome</keyword>
<dbReference type="PROSITE" id="PS50994">
    <property type="entry name" value="INTEGRASE"/>
    <property type="match status" value="1"/>
</dbReference>
<organism evidence="2 3">
    <name type="scientific">Gossypium australe</name>
    <dbReference type="NCBI Taxonomy" id="47621"/>
    <lineage>
        <taxon>Eukaryota</taxon>
        <taxon>Viridiplantae</taxon>
        <taxon>Streptophyta</taxon>
        <taxon>Embryophyta</taxon>
        <taxon>Tracheophyta</taxon>
        <taxon>Spermatophyta</taxon>
        <taxon>Magnoliopsida</taxon>
        <taxon>eudicotyledons</taxon>
        <taxon>Gunneridae</taxon>
        <taxon>Pentapetalae</taxon>
        <taxon>rosids</taxon>
        <taxon>malvids</taxon>
        <taxon>Malvales</taxon>
        <taxon>Malvaceae</taxon>
        <taxon>Malvoideae</taxon>
        <taxon>Gossypium</taxon>
    </lineage>
</organism>
<dbReference type="PANTHER" id="PTHR46148:SF44">
    <property type="entry name" value="GAG-POL POLYPROTEIN"/>
    <property type="match status" value="1"/>
</dbReference>
<dbReference type="Pfam" id="PF24626">
    <property type="entry name" value="SH3_Tf2-1"/>
    <property type="match status" value="1"/>
</dbReference>
<evidence type="ECO:0000313" key="3">
    <source>
        <dbReference type="Proteomes" id="UP000325315"/>
    </source>
</evidence>
<sequence>MKKEIVEHVAKFPLDYFSLSRFLSGRVRIDWSLPNLTEVRIHEMVGLYGVPACIISDQDSRFTSSFLKKLHESWGTRLNFSTTFHPQSDGQSERVIQILEDMLCACVIYFEFGLECYLPLAEFVYNNNFQSSIQIAPYEEYGQRCRTPVCWAELSERRSYTELKWRDVEYLVGDKVFLKVSPWKKGKLSPRFIGPYEIIERVGPVAYRLALPPELQKIHDVFHMSMLK</sequence>
<comment type="caution">
    <text evidence="2">The sequence shown here is derived from an EMBL/GenBank/DDBJ whole genome shotgun (WGS) entry which is preliminary data.</text>
</comment>
<dbReference type="AlphaFoldDB" id="A0A5B6X1D5"/>
<dbReference type="GO" id="GO:0003676">
    <property type="term" value="F:nucleic acid binding"/>
    <property type="evidence" value="ECO:0007669"/>
    <property type="project" value="InterPro"/>
</dbReference>
<dbReference type="Proteomes" id="UP000325315">
    <property type="component" value="Unassembled WGS sequence"/>
</dbReference>
<dbReference type="PANTHER" id="PTHR46148">
    <property type="entry name" value="CHROMO DOMAIN-CONTAINING PROTEIN"/>
    <property type="match status" value="1"/>
</dbReference>
<protein>
    <submittedName>
        <fullName evidence="2">Polyprotein</fullName>
    </submittedName>
</protein>
<dbReference type="OrthoDB" id="1909122at2759"/>
<dbReference type="InterPro" id="IPR056924">
    <property type="entry name" value="SH3_Tf2-1"/>
</dbReference>
<dbReference type="InterPro" id="IPR001584">
    <property type="entry name" value="Integrase_cat-core"/>
</dbReference>
<dbReference type="InterPro" id="IPR036397">
    <property type="entry name" value="RNaseH_sf"/>
</dbReference>
<reference evidence="3" key="1">
    <citation type="journal article" date="2019" name="Plant Biotechnol. J.">
        <title>Genome sequencing of the Australian wild diploid species Gossypium australe highlights disease resistance and delayed gland morphogenesis.</title>
        <authorList>
            <person name="Cai Y."/>
            <person name="Cai X."/>
            <person name="Wang Q."/>
            <person name="Wang P."/>
            <person name="Zhang Y."/>
            <person name="Cai C."/>
            <person name="Xu Y."/>
            <person name="Wang K."/>
            <person name="Zhou Z."/>
            <person name="Wang C."/>
            <person name="Geng S."/>
            <person name="Li B."/>
            <person name="Dong Q."/>
            <person name="Hou Y."/>
            <person name="Wang H."/>
            <person name="Ai P."/>
            <person name="Liu Z."/>
            <person name="Yi F."/>
            <person name="Sun M."/>
            <person name="An G."/>
            <person name="Cheng J."/>
            <person name="Zhang Y."/>
            <person name="Shi Q."/>
            <person name="Xie Y."/>
            <person name="Shi X."/>
            <person name="Chang Y."/>
            <person name="Huang F."/>
            <person name="Chen Y."/>
            <person name="Hong S."/>
            <person name="Mi L."/>
            <person name="Sun Q."/>
            <person name="Zhang L."/>
            <person name="Zhou B."/>
            <person name="Peng R."/>
            <person name="Zhang X."/>
            <person name="Liu F."/>
        </authorList>
    </citation>
    <scope>NUCLEOTIDE SEQUENCE [LARGE SCALE GENOMIC DNA]</scope>
    <source>
        <strain evidence="3">cv. PA1801</strain>
    </source>
</reference>
<dbReference type="InterPro" id="IPR012337">
    <property type="entry name" value="RNaseH-like_sf"/>
</dbReference>
<dbReference type="SUPFAM" id="SSF53098">
    <property type="entry name" value="Ribonuclease H-like"/>
    <property type="match status" value="1"/>
</dbReference>
<dbReference type="GO" id="GO:0015074">
    <property type="term" value="P:DNA integration"/>
    <property type="evidence" value="ECO:0007669"/>
    <property type="project" value="InterPro"/>
</dbReference>
<dbReference type="Gene3D" id="3.30.420.10">
    <property type="entry name" value="Ribonuclease H-like superfamily/Ribonuclease H"/>
    <property type="match status" value="1"/>
</dbReference>
<evidence type="ECO:0000313" key="2">
    <source>
        <dbReference type="EMBL" id="KAA3487980.1"/>
    </source>
</evidence>